<reference evidence="1" key="1">
    <citation type="submission" date="2023-10" db="EMBL/GenBank/DDBJ databases">
        <title>Genome assembly of Pristionchus species.</title>
        <authorList>
            <person name="Yoshida K."/>
            <person name="Sommer R.J."/>
        </authorList>
    </citation>
    <scope>NUCLEOTIDE SEQUENCE</scope>
    <source>
        <strain evidence="1">RS0144</strain>
    </source>
</reference>
<dbReference type="Proteomes" id="UP001432027">
    <property type="component" value="Unassembled WGS sequence"/>
</dbReference>
<accession>A0AAV5SIY6</accession>
<organism evidence="1 2">
    <name type="scientific">Pristionchus entomophagus</name>
    <dbReference type="NCBI Taxonomy" id="358040"/>
    <lineage>
        <taxon>Eukaryota</taxon>
        <taxon>Metazoa</taxon>
        <taxon>Ecdysozoa</taxon>
        <taxon>Nematoda</taxon>
        <taxon>Chromadorea</taxon>
        <taxon>Rhabditida</taxon>
        <taxon>Rhabditina</taxon>
        <taxon>Diplogasteromorpha</taxon>
        <taxon>Diplogasteroidea</taxon>
        <taxon>Neodiplogasteridae</taxon>
        <taxon>Pristionchus</taxon>
    </lineage>
</organism>
<proteinExistence type="predicted"/>
<keyword evidence="2" id="KW-1185">Reference proteome</keyword>
<evidence type="ECO:0000313" key="2">
    <source>
        <dbReference type="Proteomes" id="UP001432027"/>
    </source>
</evidence>
<name>A0AAV5SIY6_9BILA</name>
<protein>
    <submittedName>
        <fullName evidence="1">Uncharacterized protein</fullName>
    </submittedName>
</protein>
<feature type="non-terminal residue" evidence="1">
    <location>
        <position position="1"/>
    </location>
</feature>
<gene>
    <name evidence="1" type="ORF">PENTCL1PPCAC_5496</name>
</gene>
<dbReference type="AlphaFoldDB" id="A0AAV5SIY6"/>
<comment type="caution">
    <text evidence="1">The sequence shown here is derived from an EMBL/GenBank/DDBJ whole genome shotgun (WGS) entry which is preliminary data.</text>
</comment>
<dbReference type="EMBL" id="BTSX01000002">
    <property type="protein sequence ID" value="GMS83321.1"/>
    <property type="molecule type" value="Genomic_DNA"/>
</dbReference>
<evidence type="ECO:0000313" key="1">
    <source>
        <dbReference type="EMBL" id="GMS83321.1"/>
    </source>
</evidence>
<feature type="non-terminal residue" evidence="1">
    <location>
        <position position="148"/>
    </location>
</feature>
<sequence>ECIRGSYHFKAKDGVTKLKRELPLSCTVKTCTRCGEVAALPGSANVPTLSQEGGCAKLTCPRDRIKLAALNATIAKPFCKEFEQGSGYFRWAIKYGSRREDRSFLAASCASSVNCQDVNPHNVICDTPACSQINGATKWSDRISCQSD</sequence>